<sequence length="104" mass="11774">MAKKKSVSSEEEDLEIPDGKKDEDGDDVIDLDDWEDNLEEDVVYEIPDDDEMIAEETEDEELGMEVDDVVKMLRDVKCKPCPGLKSKPDCKIAHDHGCPKPKKP</sequence>
<accession>X1BNA3</accession>
<evidence type="ECO:0000256" key="1">
    <source>
        <dbReference type="SAM" id="MobiDB-lite"/>
    </source>
</evidence>
<feature type="compositionally biased region" description="Acidic residues" evidence="1">
    <location>
        <begin position="24"/>
        <end position="36"/>
    </location>
</feature>
<feature type="region of interest" description="Disordered" evidence="1">
    <location>
        <begin position="1"/>
        <end position="36"/>
    </location>
</feature>
<organism evidence="2">
    <name type="scientific">marine sediment metagenome</name>
    <dbReference type="NCBI Taxonomy" id="412755"/>
    <lineage>
        <taxon>unclassified sequences</taxon>
        <taxon>metagenomes</taxon>
        <taxon>ecological metagenomes</taxon>
    </lineage>
</organism>
<dbReference type="PROSITE" id="PS00018">
    <property type="entry name" value="EF_HAND_1"/>
    <property type="match status" value="1"/>
</dbReference>
<name>X1BNA3_9ZZZZ</name>
<reference evidence="2" key="1">
    <citation type="journal article" date="2014" name="Front. Microbiol.">
        <title>High frequency of phylogenetically diverse reductive dehalogenase-homologous genes in deep subseafloor sedimentary metagenomes.</title>
        <authorList>
            <person name="Kawai M."/>
            <person name="Futagami T."/>
            <person name="Toyoda A."/>
            <person name="Takaki Y."/>
            <person name="Nishi S."/>
            <person name="Hori S."/>
            <person name="Arai W."/>
            <person name="Tsubouchi T."/>
            <person name="Morono Y."/>
            <person name="Uchiyama I."/>
            <person name="Ito T."/>
            <person name="Fujiyama A."/>
            <person name="Inagaki F."/>
            <person name="Takami H."/>
        </authorList>
    </citation>
    <scope>NUCLEOTIDE SEQUENCE</scope>
    <source>
        <strain evidence="2">Expedition CK06-06</strain>
    </source>
</reference>
<comment type="caution">
    <text evidence="2">The sequence shown here is derived from an EMBL/GenBank/DDBJ whole genome shotgun (WGS) entry which is preliminary data.</text>
</comment>
<protein>
    <submittedName>
        <fullName evidence="2">Uncharacterized protein</fullName>
    </submittedName>
</protein>
<dbReference type="EMBL" id="BART01018071">
    <property type="protein sequence ID" value="GAG85533.1"/>
    <property type="molecule type" value="Genomic_DNA"/>
</dbReference>
<evidence type="ECO:0000313" key="2">
    <source>
        <dbReference type="EMBL" id="GAG85533.1"/>
    </source>
</evidence>
<proteinExistence type="predicted"/>
<dbReference type="InterPro" id="IPR018247">
    <property type="entry name" value="EF_Hand_1_Ca_BS"/>
</dbReference>
<dbReference type="AlphaFoldDB" id="X1BNA3"/>
<gene>
    <name evidence="2" type="ORF">S01H4_34179</name>
</gene>